<dbReference type="AlphaFoldDB" id="A0A4P9VKA2"/>
<dbReference type="InterPro" id="IPR010930">
    <property type="entry name" value="Flg_bb/hook_C_dom"/>
</dbReference>
<evidence type="ECO:0000256" key="1">
    <source>
        <dbReference type="ARBA" id="ARBA00009677"/>
    </source>
</evidence>
<dbReference type="Proteomes" id="UP000257039">
    <property type="component" value="Unassembled WGS sequence"/>
</dbReference>
<gene>
    <name evidence="3" type="ORF">B9G39_01590</name>
</gene>
<name>A0A4P9VKA2_9GAMM</name>
<organism evidence="3 4">
    <name type="scientific">Zooshikella ganghwensis</name>
    <dbReference type="NCBI Taxonomy" id="202772"/>
    <lineage>
        <taxon>Bacteria</taxon>
        <taxon>Pseudomonadati</taxon>
        <taxon>Pseudomonadota</taxon>
        <taxon>Gammaproteobacteria</taxon>
        <taxon>Oceanospirillales</taxon>
        <taxon>Zooshikellaceae</taxon>
        <taxon>Zooshikella</taxon>
    </lineage>
</organism>
<accession>A0A4P9VKA2</accession>
<dbReference type="Pfam" id="PF06429">
    <property type="entry name" value="Flg_bbr_C"/>
    <property type="match status" value="1"/>
</dbReference>
<comment type="caution">
    <text evidence="3">The sequence shown here is derived from an EMBL/GenBank/DDBJ whole genome shotgun (WGS) entry which is preliminary data.</text>
</comment>
<evidence type="ECO:0000313" key="3">
    <source>
        <dbReference type="EMBL" id="RDH42242.1"/>
    </source>
</evidence>
<evidence type="ECO:0000259" key="2">
    <source>
        <dbReference type="Pfam" id="PF06429"/>
    </source>
</evidence>
<dbReference type="RefSeq" id="WP_027707808.1">
    <property type="nucleotide sequence ID" value="NZ_JAEVHG010000004.1"/>
</dbReference>
<keyword evidence="4" id="KW-1185">Reference proteome</keyword>
<dbReference type="EMBL" id="NDXW01000001">
    <property type="protein sequence ID" value="RDH42242.1"/>
    <property type="molecule type" value="Genomic_DNA"/>
</dbReference>
<reference evidence="3 4" key="1">
    <citation type="submission" date="2017-04" db="EMBL/GenBank/DDBJ databases">
        <title>Draft genome sequence of Zooshikella ganghwensis VG4 isolated from Red Sea sediments.</title>
        <authorList>
            <person name="Rehman Z."/>
            <person name="Alam I."/>
            <person name="Kamau A."/>
            <person name="Bajic V."/>
            <person name="Leiknes T."/>
        </authorList>
    </citation>
    <scope>NUCLEOTIDE SEQUENCE [LARGE SCALE GENOMIC DNA]</scope>
    <source>
        <strain evidence="3 4">VG4</strain>
    </source>
</reference>
<feature type="domain" description="Flagellar basal-body/hook protein C-terminal" evidence="2">
    <location>
        <begin position="37"/>
        <end position="75"/>
    </location>
</feature>
<protein>
    <recommendedName>
        <fullName evidence="2">Flagellar basal-body/hook protein C-terminal domain-containing protein</fullName>
    </recommendedName>
</protein>
<comment type="similarity">
    <text evidence="1">Belongs to the flagella basal body rod proteins family.</text>
</comment>
<sequence length="78" mass="8011">MEVNNSLLYTGLSGMNRGRATVAEAAQDIASGTAVSEGSGDLATSIVELKEGQHLFEASAKVVNVADEMLGTLLDITA</sequence>
<proteinExistence type="inferred from homology"/>
<evidence type="ECO:0000313" key="4">
    <source>
        <dbReference type="Proteomes" id="UP000257039"/>
    </source>
</evidence>